<sequence>MKVKTLLQIINQHVPFKTAESWDNVGLLIGDESAEISGVLTALDCTNEVVDEAINHDFNTIICHHPLIFKGVKNIIHQDGYGAILRKLIKNDMNLIALHTNLDVYPKGVNAMLAEKLQLKNQQILNPEILKYYKVQVFIPEANLKSFKDALSDAGLAEEGNYKYCFFESPGNGQFKPTVNAQPHIGTLDKIEEVNEFKLEFMIDENQKYLAEQLIKTNHPYETPVFDFIEMEKEANYGLGMIGDLESEMDAPTFVKHVKTQLEMPSVRFIGNLKQTIKKVAIIGGSGIGFEYQADQQGADIFITGDIKHHEALDAKIAGINLLDINHYSEYVMKDGLCDLLINWIRRDDITFEIKASKLNTDPFNYL</sequence>
<evidence type="ECO:0000256" key="1">
    <source>
        <dbReference type="ARBA" id="ARBA00006964"/>
    </source>
</evidence>
<proteinExistence type="inferred from homology"/>
<dbReference type="RefSeq" id="WP_019469362.1">
    <property type="nucleotide sequence ID" value="NZ_BKAS01000006.1"/>
</dbReference>
<dbReference type="SUPFAM" id="SSF102705">
    <property type="entry name" value="NIF3 (NGG1p interacting factor 3)-like"/>
    <property type="match status" value="1"/>
</dbReference>
<dbReference type="NCBIfam" id="TIGR00486">
    <property type="entry name" value="YbgI_SA1388"/>
    <property type="match status" value="1"/>
</dbReference>
<dbReference type="InterPro" id="IPR002678">
    <property type="entry name" value="DUF34/NIF3"/>
</dbReference>
<dbReference type="Gene3D" id="3.40.1390.30">
    <property type="entry name" value="NIF3 (NGG1p interacting factor 3)-like"/>
    <property type="match status" value="1"/>
</dbReference>
<dbReference type="PATRIC" id="fig|74704.6.peg.678"/>
<dbReference type="InterPro" id="IPR017221">
    <property type="entry name" value="DUF34/NIF3_bac"/>
</dbReference>
<dbReference type="Gene3D" id="3.30.70.120">
    <property type="match status" value="1"/>
</dbReference>
<dbReference type="Proteomes" id="UP000034455">
    <property type="component" value="Unassembled WGS sequence"/>
</dbReference>
<evidence type="ECO:0000256" key="2">
    <source>
        <dbReference type="ARBA" id="ARBA00022112"/>
    </source>
</evidence>
<dbReference type="Pfam" id="PF01784">
    <property type="entry name" value="DUF34_NIF3"/>
    <property type="match status" value="1"/>
</dbReference>
<feature type="binding site" evidence="5">
    <location>
        <position position="330"/>
    </location>
    <ligand>
        <name>a divalent metal cation</name>
        <dbReference type="ChEBI" id="CHEBI:60240"/>
        <label>1</label>
    </ligand>
</feature>
<evidence type="ECO:0000256" key="3">
    <source>
        <dbReference type="ARBA" id="ARBA00022723"/>
    </source>
</evidence>
<feature type="binding site" evidence="5">
    <location>
        <position position="64"/>
    </location>
    <ligand>
        <name>a divalent metal cation</name>
        <dbReference type="ChEBI" id="CHEBI:60240"/>
        <label>2</label>
    </ligand>
</feature>
<comment type="similarity">
    <text evidence="1 4">Belongs to the GTP cyclohydrolase I type 2/NIF3 family.</text>
</comment>
<protein>
    <recommendedName>
        <fullName evidence="2 4">GTP cyclohydrolase 1 type 2 homolog</fullName>
    </recommendedName>
</protein>
<accession>A0A0M2NUE2</accession>
<dbReference type="PANTHER" id="PTHR13799">
    <property type="entry name" value="NGG1 INTERACTING FACTOR 3"/>
    <property type="match status" value="1"/>
</dbReference>
<comment type="caution">
    <text evidence="6">The sequence shown here is derived from an EMBL/GenBank/DDBJ whole genome shotgun (WGS) entry which is preliminary data.</text>
</comment>
<evidence type="ECO:0000256" key="5">
    <source>
        <dbReference type="PIRSR" id="PIRSR602678-1"/>
    </source>
</evidence>
<dbReference type="EMBL" id="LAKJ01000013">
    <property type="protein sequence ID" value="KKI63617.1"/>
    <property type="molecule type" value="Genomic_DNA"/>
</dbReference>
<feature type="binding site" evidence="5">
    <location>
        <position position="327"/>
    </location>
    <ligand>
        <name>a divalent metal cation</name>
        <dbReference type="ChEBI" id="CHEBI:60240"/>
        <label>1</label>
    </ligand>
</feature>
<evidence type="ECO:0000313" key="6">
    <source>
        <dbReference type="EMBL" id="KKI63617.1"/>
    </source>
</evidence>
<reference evidence="6 7" key="1">
    <citation type="submission" date="2015-03" db="EMBL/GenBank/DDBJ databases">
        <title>Genome Assembly of Staphylococcus cohnii subsp. cohnii strain G22B2.</title>
        <authorList>
            <person name="Nair G."/>
            <person name="Kaur G."/>
            <person name="Khatri I."/>
            <person name="Singh N.K."/>
            <person name="Sathyabama S."/>
            <person name="Maurya S.K."/>
            <person name="Subramanian S."/>
            <person name="Agrewala J.N."/>
            <person name="Mayilraj S."/>
        </authorList>
    </citation>
    <scope>NUCLEOTIDE SEQUENCE [LARGE SCALE GENOMIC DNA]</scope>
    <source>
        <strain evidence="6 7">G22B2</strain>
    </source>
</reference>
<dbReference type="AlphaFoldDB" id="A0A0M2NUE2"/>
<dbReference type="GO" id="GO:0046872">
    <property type="term" value="F:metal ion binding"/>
    <property type="evidence" value="ECO:0007669"/>
    <property type="project" value="UniProtKB-UniRule"/>
</dbReference>
<dbReference type="GO" id="GO:0005737">
    <property type="term" value="C:cytoplasm"/>
    <property type="evidence" value="ECO:0007669"/>
    <property type="project" value="TreeGrafter"/>
</dbReference>
<name>A0A0M2NUE2_STACC</name>
<dbReference type="GeneID" id="58097443"/>
<organism evidence="6 7">
    <name type="scientific">Staphylococcus cohnii subsp. cohnii</name>
    <dbReference type="NCBI Taxonomy" id="74704"/>
    <lineage>
        <taxon>Bacteria</taxon>
        <taxon>Bacillati</taxon>
        <taxon>Bacillota</taxon>
        <taxon>Bacilli</taxon>
        <taxon>Bacillales</taxon>
        <taxon>Staphylococcaceae</taxon>
        <taxon>Staphylococcus</taxon>
        <taxon>Staphylococcus cohnii species complex</taxon>
    </lineage>
</organism>
<feature type="binding site" evidence="5">
    <location>
        <position position="103"/>
    </location>
    <ligand>
        <name>a divalent metal cation</name>
        <dbReference type="ChEBI" id="CHEBI:60240"/>
        <label>1</label>
    </ligand>
</feature>
<evidence type="ECO:0000313" key="7">
    <source>
        <dbReference type="Proteomes" id="UP000034455"/>
    </source>
</evidence>
<dbReference type="InterPro" id="IPR015867">
    <property type="entry name" value="N-reg_PII/ATP_PRibTrfase_C"/>
</dbReference>
<evidence type="ECO:0000256" key="4">
    <source>
        <dbReference type="PIRNR" id="PIRNR037489"/>
    </source>
</evidence>
<dbReference type="FunFam" id="3.40.1390.30:FF:000001">
    <property type="entry name" value="GTP cyclohydrolase 1 type 2"/>
    <property type="match status" value="1"/>
</dbReference>
<dbReference type="InterPro" id="IPR036069">
    <property type="entry name" value="DUF34/NIF3_sf"/>
</dbReference>
<dbReference type="PANTHER" id="PTHR13799:SF14">
    <property type="entry name" value="GTP CYCLOHYDROLASE 1 TYPE 2 HOMOLOG"/>
    <property type="match status" value="1"/>
</dbReference>
<keyword evidence="3 4" id="KW-0479">Metal-binding</keyword>
<dbReference type="PIRSF" id="PIRSF037489">
    <property type="entry name" value="UCP037489_NIF3_YqfO"/>
    <property type="match status" value="1"/>
</dbReference>
<feature type="binding site" evidence="5">
    <location>
        <position position="65"/>
    </location>
    <ligand>
        <name>a divalent metal cation</name>
        <dbReference type="ChEBI" id="CHEBI:60240"/>
        <label>1</label>
    </ligand>
</feature>
<gene>
    <name evidence="6" type="ORF">UF66_0664</name>
</gene>